<dbReference type="EMBL" id="JAAKZF010000002">
    <property type="protein sequence ID" value="NGO50311.1"/>
    <property type="molecule type" value="Genomic_DNA"/>
</dbReference>
<sequence>MSSENPKHLLYSHHMPLDRREASLAHLPLDREIIAYCRGRYCILSLKAVRTLRANGFQSRRREEGVAEWKATGGIADTGIHAISAV</sequence>
<keyword evidence="3" id="KW-1185">Reference proteome</keyword>
<evidence type="ECO:0000259" key="1">
    <source>
        <dbReference type="PROSITE" id="PS50206"/>
    </source>
</evidence>
<comment type="caution">
    <text evidence="2">The sequence shown here is derived from an EMBL/GenBank/DDBJ whole genome shotgun (WGS) entry which is preliminary data.</text>
</comment>
<protein>
    <submittedName>
        <fullName evidence="2">Rhodanese-like domain-containing protein</fullName>
    </submittedName>
</protein>
<organism evidence="2 3">
    <name type="scientific">Allomesorhizobium camelthorni</name>
    <dbReference type="NCBI Taxonomy" id="475069"/>
    <lineage>
        <taxon>Bacteria</taxon>
        <taxon>Pseudomonadati</taxon>
        <taxon>Pseudomonadota</taxon>
        <taxon>Alphaproteobacteria</taxon>
        <taxon>Hyphomicrobiales</taxon>
        <taxon>Phyllobacteriaceae</taxon>
        <taxon>Allomesorhizobium</taxon>
    </lineage>
</organism>
<dbReference type="Proteomes" id="UP001642900">
    <property type="component" value="Unassembled WGS sequence"/>
</dbReference>
<name>A0A6G4W6D2_9HYPH</name>
<dbReference type="PROSITE" id="PS50206">
    <property type="entry name" value="RHODANESE_3"/>
    <property type="match status" value="1"/>
</dbReference>
<evidence type="ECO:0000313" key="2">
    <source>
        <dbReference type="EMBL" id="NGO50311.1"/>
    </source>
</evidence>
<proteinExistence type="predicted"/>
<gene>
    <name evidence="2" type="ORF">G6N73_03810</name>
</gene>
<dbReference type="RefSeq" id="WP_165023562.1">
    <property type="nucleotide sequence ID" value="NZ_JAAKZF010000002.1"/>
</dbReference>
<dbReference type="Gene3D" id="3.40.250.10">
    <property type="entry name" value="Rhodanese-like domain"/>
    <property type="match status" value="1"/>
</dbReference>
<feature type="domain" description="Rhodanese" evidence="1">
    <location>
        <begin position="12"/>
        <end position="78"/>
    </location>
</feature>
<dbReference type="InterPro" id="IPR036873">
    <property type="entry name" value="Rhodanese-like_dom_sf"/>
</dbReference>
<reference evidence="2 3" key="1">
    <citation type="submission" date="2020-02" db="EMBL/GenBank/DDBJ databases">
        <title>Genome sequence of strain CCNWXJ40-4.</title>
        <authorList>
            <person name="Gao J."/>
            <person name="Sun J."/>
        </authorList>
    </citation>
    <scope>NUCLEOTIDE SEQUENCE [LARGE SCALE GENOMIC DNA]</scope>
    <source>
        <strain evidence="2 3">CCNWXJ 40-4</strain>
    </source>
</reference>
<dbReference type="InterPro" id="IPR001763">
    <property type="entry name" value="Rhodanese-like_dom"/>
</dbReference>
<dbReference type="AlphaFoldDB" id="A0A6G4W6D2"/>
<dbReference type="SUPFAM" id="SSF52821">
    <property type="entry name" value="Rhodanese/Cell cycle control phosphatase"/>
    <property type="match status" value="1"/>
</dbReference>
<evidence type="ECO:0000313" key="3">
    <source>
        <dbReference type="Proteomes" id="UP001642900"/>
    </source>
</evidence>
<accession>A0A6G4W6D2</accession>